<gene>
    <name evidence="2" type="ORF">VKT23_020081</name>
</gene>
<organism evidence="2 3">
    <name type="scientific">Marasmiellus scandens</name>
    <dbReference type="NCBI Taxonomy" id="2682957"/>
    <lineage>
        <taxon>Eukaryota</taxon>
        <taxon>Fungi</taxon>
        <taxon>Dikarya</taxon>
        <taxon>Basidiomycota</taxon>
        <taxon>Agaricomycotina</taxon>
        <taxon>Agaricomycetes</taxon>
        <taxon>Agaricomycetidae</taxon>
        <taxon>Agaricales</taxon>
        <taxon>Marasmiineae</taxon>
        <taxon>Omphalotaceae</taxon>
        <taxon>Marasmiellus</taxon>
    </lineage>
</organism>
<accession>A0ABR1IMI4</accession>
<dbReference type="EMBL" id="JBANRG010000119">
    <property type="protein sequence ID" value="KAK7434674.1"/>
    <property type="molecule type" value="Genomic_DNA"/>
</dbReference>
<name>A0ABR1IMI4_9AGAR</name>
<comment type="caution">
    <text evidence="2">The sequence shown here is derived from an EMBL/GenBank/DDBJ whole genome shotgun (WGS) entry which is preliminary data.</text>
</comment>
<feature type="compositionally biased region" description="Acidic residues" evidence="1">
    <location>
        <begin position="155"/>
        <end position="166"/>
    </location>
</feature>
<dbReference type="Pfam" id="PF20414">
    <property type="entry name" value="DUF6698"/>
    <property type="match status" value="1"/>
</dbReference>
<keyword evidence="3" id="KW-1185">Reference proteome</keyword>
<feature type="region of interest" description="Disordered" evidence="1">
    <location>
        <begin position="147"/>
        <end position="174"/>
    </location>
</feature>
<dbReference type="InterPro" id="IPR046521">
    <property type="entry name" value="DUF6698"/>
</dbReference>
<evidence type="ECO:0000313" key="2">
    <source>
        <dbReference type="EMBL" id="KAK7434674.1"/>
    </source>
</evidence>
<sequence length="197" mass="21788">MLKNPLTDTLDPPLSPEELSKANQGFSHPFTAMLLCPHKLRAGFVKNPTKNPLLIWAAILFGESKALTSIKDFFHAPRKSNACNNGIKGIEPSFIAMICCQVHFALSSMESWEVTDGDFRYDMFCHDIMMRFENGEDSWGAETLQQVFGPAPNNDSDENGDDSDADPADKNEQLACTQKERIMVKKATEAPANAEGC</sequence>
<dbReference type="Proteomes" id="UP001498398">
    <property type="component" value="Unassembled WGS sequence"/>
</dbReference>
<reference evidence="2 3" key="1">
    <citation type="submission" date="2024-01" db="EMBL/GenBank/DDBJ databases">
        <title>A draft genome for the cacao thread blight pathogen Marasmiellus scandens.</title>
        <authorList>
            <person name="Baruah I.K."/>
            <person name="Leung J."/>
            <person name="Bukari Y."/>
            <person name="Amoako-Attah I."/>
            <person name="Meinhardt L.W."/>
            <person name="Bailey B.A."/>
            <person name="Cohen S.P."/>
        </authorList>
    </citation>
    <scope>NUCLEOTIDE SEQUENCE [LARGE SCALE GENOMIC DNA]</scope>
    <source>
        <strain evidence="2 3">GH-19</strain>
    </source>
</reference>
<evidence type="ECO:0000313" key="3">
    <source>
        <dbReference type="Proteomes" id="UP001498398"/>
    </source>
</evidence>
<proteinExistence type="predicted"/>
<protein>
    <submittedName>
        <fullName evidence="2">Uncharacterized protein</fullName>
    </submittedName>
</protein>
<evidence type="ECO:0000256" key="1">
    <source>
        <dbReference type="SAM" id="MobiDB-lite"/>
    </source>
</evidence>